<keyword evidence="5 6" id="KW-0472">Membrane</keyword>
<evidence type="ECO:0000259" key="7">
    <source>
        <dbReference type="PROSITE" id="PS50850"/>
    </source>
</evidence>
<comment type="caution">
    <text evidence="8">The sequence shown here is derived from an EMBL/GenBank/DDBJ whole genome shotgun (WGS) entry which is preliminary data.</text>
</comment>
<dbReference type="PANTHER" id="PTHR42718">
    <property type="entry name" value="MAJOR FACILITATOR SUPERFAMILY MULTIDRUG TRANSPORTER MFSC"/>
    <property type="match status" value="1"/>
</dbReference>
<feature type="transmembrane region" description="Helical" evidence="6">
    <location>
        <begin position="162"/>
        <end position="181"/>
    </location>
</feature>
<organism evidence="8 9">
    <name type="scientific">Vanrija albida</name>
    <dbReference type="NCBI Taxonomy" id="181172"/>
    <lineage>
        <taxon>Eukaryota</taxon>
        <taxon>Fungi</taxon>
        <taxon>Dikarya</taxon>
        <taxon>Basidiomycota</taxon>
        <taxon>Agaricomycotina</taxon>
        <taxon>Tremellomycetes</taxon>
        <taxon>Trichosporonales</taxon>
        <taxon>Trichosporonaceae</taxon>
        <taxon>Vanrija</taxon>
    </lineage>
</organism>
<dbReference type="EMBL" id="JBBXJM010000003">
    <property type="protein sequence ID" value="KAL1410126.1"/>
    <property type="molecule type" value="Genomic_DNA"/>
</dbReference>
<dbReference type="PROSITE" id="PS50850">
    <property type="entry name" value="MFS"/>
    <property type="match status" value="1"/>
</dbReference>
<feature type="transmembrane region" description="Helical" evidence="6">
    <location>
        <begin position="298"/>
        <end position="321"/>
    </location>
</feature>
<feature type="transmembrane region" description="Helical" evidence="6">
    <location>
        <begin position="187"/>
        <end position="209"/>
    </location>
</feature>
<feature type="transmembrane region" description="Helical" evidence="6">
    <location>
        <begin position="399"/>
        <end position="420"/>
    </location>
</feature>
<dbReference type="InterPro" id="IPR036259">
    <property type="entry name" value="MFS_trans_sf"/>
</dbReference>
<protein>
    <recommendedName>
        <fullName evidence="7">Major facilitator superfamily (MFS) profile domain-containing protein</fullName>
    </recommendedName>
</protein>
<evidence type="ECO:0000256" key="3">
    <source>
        <dbReference type="ARBA" id="ARBA00022692"/>
    </source>
</evidence>
<reference evidence="8 9" key="1">
    <citation type="submission" date="2023-08" db="EMBL/GenBank/DDBJ databases">
        <title>Annotated Genome Sequence of Vanrija albida AlHP1.</title>
        <authorList>
            <person name="Herzog R."/>
        </authorList>
    </citation>
    <scope>NUCLEOTIDE SEQUENCE [LARGE SCALE GENOMIC DNA]</scope>
    <source>
        <strain evidence="8 9">AlHP1</strain>
    </source>
</reference>
<evidence type="ECO:0000256" key="6">
    <source>
        <dbReference type="SAM" id="Phobius"/>
    </source>
</evidence>
<evidence type="ECO:0000256" key="1">
    <source>
        <dbReference type="ARBA" id="ARBA00004141"/>
    </source>
</evidence>
<name>A0ABR3Q5X3_9TREE</name>
<dbReference type="InterPro" id="IPR020846">
    <property type="entry name" value="MFS_dom"/>
</dbReference>
<dbReference type="PANTHER" id="PTHR42718:SF9">
    <property type="entry name" value="MAJOR FACILITATOR SUPERFAMILY MULTIDRUG TRANSPORTER MFSC"/>
    <property type="match status" value="1"/>
</dbReference>
<feature type="transmembrane region" description="Helical" evidence="6">
    <location>
        <begin position="94"/>
        <end position="117"/>
    </location>
</feature>
<feature type="transmembrane region" description="Helical" evidence="6">
    <location>
        <begin position="366"/>
        <end position="387"/>
    </location>
</feature>
<keyword evidence="4 6" id="KW-1133">Transmembrane helix</keyword>
<feature type="transmembrane region" description="Helical" evidence="6">
    <location>
        <begin position="461"/>
        <end position="480"/>
    </location>
</feature>
<sequence>MSLEIPRTVTITVDDADANTLPHTRTISTTDMATVVPTPVLKDGKDVDAVDMDGVCDKLEKAAGDATPTPAPSDAATLAPVHAPREPLSQTRKWTLLGVFALAMFIDIWFYSAFFIFTDVIAVDLNVNFAQQSWVITSYSVTFAAFLLFWGRVSDLYSPSKVFSWGFVTLGVLSLVISFLPDKYSFFIIRALAGIAGACLIPASYRLIVFVFEPHEHGRAFTLYGISGAIANVTGILIAGVIDLIPGGGQMTNWRWFFRVISVIILPVAASTFYLIPASTGKDADKTDGKAKWRRLDLVGVFLMLGAIVLLILGLTLGASYGWKKPGFLVPFLLSFVLFPAFFIWEARLDEDMALIPTKTWKIPNMVVLTVFSLQIYAWWGVNFLALVEVFTTVYHESAILAAVRMLPQGIVAFAVTLLLTFVPRLVARPRYTILIGMTLGLISYALMSHPKEWIKDYWRFLFPAFILGSGGMMAVFTGTNVGIMTAVPEEMAGVAGAIFQVSLQMGSAVGFSVQAGLFTIKEGGLSNPTNIHASFYFQLGWIALWLIGFAVLYRPSKNESDDEESGKRVIMAH</sequence>
<feature type="transmembrane region" description="Helical" evidence="6">
    <location>
        <begin position="534"/>
        <end position="554"/>
    </location>
</feature>
<keyword evidence="3 6" id="KW-0812">Transmembrane</keyword>
<feature type="transmembrane region" description="Helical" evidence="6">
    <location>
        <begin position="327"/>
        <end position="345"/>
    </location>
</feature>
<dbReference type="Gene3D" id="1.20.1250.20">
    <property type="entry name" value="MFS general substrate transporter like domains"/>
    <property type="match status" value="2"/>
</dbReference>
<dbReference type="SUPFAM" id="SSF103473">
    <property type="entry name" value="MFS general substrate transporter"/>
    <property type="match status" value="2"/>
</dbReference>
<evidence type="ECO:0000256" key="2">
    <source>
        <dbReference type="ARBA" id="ARBA00022448"/>
    </source>
</evidence>
<dbReference type="Pfam" id="PF07690">
    <property type="entry name" value="MFS_1"/>
    <property type="match status" value="2"/>
</dbReference>
<feature type="domain" description="Major facilitator superfamily (MFS) profile" evidence="7">
    <location>
        <begin position="96"/>
        <end position="559"/>
    </location>
</feature>
<keyword evidence="9" id="KW-1185">Reference proteome</keyword>
<feature type="transmembrane region" description="Helical" evidence="6">
    <location>
        <begin position="432"/>
        <end position="449"/>
    </location>
</feature>
<gene>
    <name evidence="8" type="ORF">Q8F55_004129</name>
</gene>
<dbReference type="RefSeq" id="XP_069210070.1">
    <property type="nucleotide sequence ID" value="XM_069352652.1"/>
</dbReference>
<proteinExistence type="predicted"/>
<keyword evidence="2" id="KW-0813">Transport</keyword>
<evidence type="ECO:0000256" key="4">
    <source>
        <dbReference type="ARBA" id="ARBA00022989"/>
    </source>
</evidence>
<feature type="transmembrane region" description="Helical" evidence="6">
    <location>
        <begin position="129"/>
        <end position="150"/>
    </location>
</feature>
<evidence type="ECO:0000313" key="9">
    <source>
        <dbReference type="Proteomes" id="UP001565368"/>
    </source>
</evidence>
<dbReference type="GeneID" id="95985172"/>
<feature type="transmembrane region" description="Helical" evidence="6">
    <location>
        <begin position="256"/>
        <end position="277"/>
    </location>
</feature>
<evidence type="ECO:0000256" key="5">
    <source>
        <dbReference type="ARBA" id="ARBA00023136"/>
    </source>
</evidence>
<feature type="transmembrane region" description="Helical" evidence="6">
    <location>
        <begin position="492"/>
        <end position="514"/>
    </location>
</feature>
<dbReference type="Proteomes" id="UP001565368">
    <property type="component" value="Unassembled WGS sequence"/>
</dbReference>
<comment type="subcellular location">
    <subcellularLocation>
        <location evidence="1">Membrane</location>
        <topology evidence="1">Multi-pass membrane protein</topology>
    </subcellularLocation>
</comment>
<dbReference type="InterPro" id="IPR011701">
    <property type="entry name" value="MFS"/>
</dbReference>
<accession>A0ABR3Q5X3</accession>
<evidence type="ECO:0000313" key="8">
    <source>
        <dbReference type="EMBL" id="KAL1410126.1"/>
    </source>
</evidence>
<dbReference type="CDD" id="cd17321">
    <property type="entry name" value="MFS_MMR_MDR_like"/>
    <property type="match status" value="1"/>
</dbReference>
<feature type="transmembrane region" description="Helical" evidence="6">
    <location>
        <begin position="221"/>
        <end position="244"/>
    </location>
</feature>